<comment type="caution">
    <text evidence="1">The sequence shown here is derived from an EMBL/GenBank/DDBJ whole genome shotgun (WGS) entry which is preliminary data.</text>
</comment>
<protein>
    <recommendedName>
        <fullName evidence="3">Lipocalin-like domain-containing protein</fullName>
    </recommendedName>
</protein>
<evidence type="ECO:0008006" key="3">
    <source>
        <dbReference type="Google" id="ProtNLM"/>
    </source>
</evidence>
<proteinExistence type="predicted"/>
<dbReference type="PROSITE" id="PS51257">
    <property type="entry name" value="PROKAR_LIPOPROTEIN"/>
    <property type="match status" value="1"/>
</dbReference>
<organism evidence="1 2">
    <name type="scientific">Chryseobacterium aquaticum subsp. greenlandense</name>
    <dbReference type="NCBI Taxonomy" id="345663"/>
    <lineage>
        <taxon>Bacteria</taxon>
        <taxon>Pseudomonadati</taxon>
        <taxon>Bacteroidota</taxon>
        <taxon>Flavobacteriia</taxon>
        <taxon>Flavobacteriales</taxon>
        <taxon>Weeksellaceae</taxon>
        <taxon>Chryseobacterium group</taxon>
        <taxon>Chryseobacterium</taxon>
    </lineage>
</organism>
<accession>A0A117KBX5</accession>
<reference evidence="1 2" key="1">
    <citation type="submission" date="2015-10" db="EMBL/GenBank/DDBJ databases">
        <title>Genome sequence of Chryseobacterium greenlandense.</title>
        <authorList>
            <person name="Newman J."/>
            <person name="Fischer K."/>
            <person name="Miller J."/>
        </authorList>
    </citation>
    <scope>NUCLEOTIDE SEQUENCE [LARGE SCALE GENOMIC DNA]</scope>
    <source>
        <strain evidence="1 2">UMB34</strain>
    </source>
</reference>
<evidence type="ECO:0000313" key="1">
    <source>
        <dbReference type="EMBL" id="KUJ56683.1"/>
    </source>
</evidence>
<dbReference type="Proteomes" id="UP000054388">
    <property type="component" value="Unassembled WGS sequence"/>
</dbReference>
<dbReference type="AlphaFoldDB" id="A0A117KBX5"/>
<gene>
    <name evidence="1" type="ORF">AR686_09000</name>
</gene>
<evidence type="ECO:0000313" key="2">
    <source>
        <dbReference type="Proteomes" id="UP000054388"/>
    </source>
</evidence>
<dbReference type="EMBL" id="LMAI01000004">
    <property type="protein sequence ID" value="KUJ56683.1"/>
    <property type="molecule type" value="Genomic_DNA"/>
</dbReference>
<sequence>MKKIILPCISLLLLSCNSDNEEIQSENNLIGKWKMANTIVISGTDKTTVLKEYLPDDCKQKSSYEYTTGNKYITNDYNMINSECVLKSSTRDYIYNQTDKTLKVENITANILELSKSNFVLLAPDNYDYNSDGVQDYLKYIFVK</sequence>
<dbReference type="RefSeq" id="WP_059136597.1">
    <property type="nucleotide sequence ID" value="NZ_LMAI01000004.1"/>
</dbReference>
<name>A0A117KBX5_9FLAO</name>